<protein>
    <recommendedName>
        <fullName evidence="3">ESX-1 secretion-associated protein EspA/EspE-like domain-containing protein</fullName>
    </recommendedName>
</protein>
<dbReference type="Proteomes" id="UP000063699">
    <property type="component" value="Chromosome"/>
</dbReference>
<gene>
    <name evidence="1" type="ORF">AOZ06_21075</name>
</gene>
<organism evidence="1 2">
    <name type="scientific">Kibdelosporangium phytohabitans</name>
    <dbReference type="NCBI Taxonomy" id="860235"/>
    <lineage>
        <taxon>Bacteria</taxon>
        <taxon>Bacillati</taxon>
        <taxon>Actinomycetota</taxon>
        <taxon>Actinomycetes</taxon>
        <taxon>Pseudonocardiales</taxon>
        <taxon>Pseudonocardiaceae</taxon>
        <taxon>Kibdelosporangium</taxon>
    </lineage>
</organism>
<evidence type="ECO:0008006" key="3">
    <source>
        <dbReference type="Google" id="ProtNLM"/>
    </source>
</evidence>
<name>A0A0N9HZU2_9PSEU</name>
<accession>A0A0N9HZU2</accession>
<evidence type="ECO:0000313" key="1">
    <source>
        <dbReference type="EMBL" id="ALG09077.1"/>
    </source>
</evidence>
<evidence type="ECO:0000313" key="2">
    <source>
        <dbReference type="Proteomes" id="UP000063699"/>
    </source>
</evidence>
<keyword evidence="2" id="KW-1185">Reference proteome</keyword>
<dbReference type="EMBL" id="CP012752">
    <property type="protein sequence ID" value="ALG09077.1"/>
    <property type="molecule type" value="Genomic_DNA"/>
</dbReference>
<dbReference type="RefSeq" id="WP_054290981.1">
    <property type="nucleotide sequence ID" value="NZ_CP012752.1"/>
</dbReference>
<sequence length="168" mass="17608">MAGEIVRNAPEAAVGRYADAAVTGQGDNRRGGLMSHGFTVRLNSITDFAAVVSAVAGDYKSLVEQLNSADLRAVDPDFGTVLGISNYAGSTEINAAAFAALDAYATLYSKILNAHLAILSRLEQITSALDKTHQLYAESETSRASSFRAHADAFPTVTGDVDGTAIPR</sequence>
<proteinExistence type="predicted"/>
<dbReference type="AlphaFoldDB" id="A0A0N9HZU2"/>
<dbReference type="KEGG" id="kphy:AOZ06_21075"/>
<reference evidence="1 2" key="1">
    <citation type="submission" date="2015-07" db="EMBL/GenBank/DDBJ databases">
        <title>Genome sequencing of Kibdelosporangium phytohabitans.</title>
        <authorList>
            <person name="Qin S."/>
            <person name="Xing K."/>
        </authorList>
    </citation>
    <scope>NUCLEOTIDE SEQUENCE [LARGE SCALE GENOMIC DNA]</scope>
    <source>
        <strain evidence="1 2">KLBMP1111</strain>
    </source>
</reference>